<name>A0A0L0BLI5_LUCCU</name>
<evidence type="ECO:0000313" key="2">
    <source>
        <dbReference type="EMBL" id="KNC20818.1"/>
    </source>
</evidence>
<evidence type="ECO:0000313" key="3">
    <source>
        <dbReference type="Proteomes" id="UP000037069"/>
    </source>
</evidence>
<feature type="signal peptide" evidence="1">
    <location>
        <begin position="1"/>
        <end position="22"/>
    </location>
</feature>
<comment type="caution">
    <text evidence="2">The sequence shown here is derived from an EMBL/GenBank/DDBJ whole genome shotgun (WGS) entry which is preliminary data.</text>
</comment>
<sequence length="338" mass="38663">MHLKIVLLFAVFVSVTTPEVWALKRIKRNSDLDSKNSRIKQDFVALHSGKEVLTDKGNNSVIKASLNNSNNEISKKRNASSRPLAVILRERERNLNDRQRDNAAAEQSNFKSDSKIEKFTIENDLDKRTNIMDKRCETSESTKKDHKIFNTNTLHTSSVVGTHIIIPPQPIKQTYGVLRPFSSIDQLMKIGNMMMFKVGIDSLPYYPKISMTSNTAEEQGNFIDNKINEPDFDYIKGPQNEPFNNIPYNENRMIITQPIKLFKSNVADEDEPKDLVNLMQTALDTLLYNSNKNENDIALKCPLHLEKKSLRTETGEDINNANVIQVCSCRFIKRDNKE</sequence>
<reference evidence="2 3" key="1">
    <citation type="journal article" date="2015" name="Nat. Commun.">
        <title>Lucilia cuprina genome unlocks parasitic fly biology to underpin future interventions.</title>
        <authorList>
            <person name="Anstead C.A."/>
            <person name="Korhonen P.K."/>
            <person name="Young N.D."/>
            <person name="Hall R.S."/>
            <person name="Jex A.R."/>
            <person name="Murali S.C."/>
            <person name="Hughes D.S."/>
            <person name="Lee S.F."/>
            <person name="Perry T."/>
            <person name="Stroehlein A.J."/>
            <person name="Ansell B.R."/>
            <person name="Breugelmans B."/>
            <person name="Hofmann A."/>
            <person name="Qu J."/>
            <person name="Dugan S."/>
            <person name="Lee S.L."/>
            <person name="Chao H."/>
            <person name="Dinh H."/>
            <person name="Han Y."/>
            <person name="Doddapaneni H.V."/>
            <person name="Worley K.C."/>
            <person name="Muzny D.M."/>
            <person name="Ioannidis P."/>
            <person name="Waterhouse R.M."/>
            <person name="Zdobnov E.M."/>
            <person name="James P.J."/>
            <person name="Bagnall N.H."/>
            <person name="Kotze A.C."/>
            <person name="Gibbs R.A."/>
            <person name="Richards S."/>
            <person name="Batterham P."/>
            <person name="Gasser R.B."/>
        </authorList>
    </citation>
    <scope>NUCLEOTIDE SEQUENCE [LARGE SCALE GENOMIC DNA]</scope>
    <source>
        <strain evidence="2 3">LS</strain>
        <tissue evidence="2">Full body</tissue>
    </source>
</reference>
<dbReference type="Proteomes" id="UP000037069">
    <property type="component" value="Unassembled WGS sequence"/>
</dbReference>
<accession>A0A0L0BLI5</accession>
<keyword evidence="1" id="KW-0732">Signal</keyword>
<evidence type="ECO:0000256" key="1">
    <source>
        <dbReference type="SAM" id="SignalP"/>
    </source>
</evidence>
<dbReference type="EMBL" id="JRES01001701">
    <property type="protein sequence ID" value="KNC20818.1"/>
    <property type="molecule type" value="Genomic_DNA"/>
</dbReference>
<proteinExistence type="predicted"/>
<dbReference type="AlphaFoldDB" id="A0A0L0BLI5"/>
<organism evidence="2 3">
    <name type="scientific">Lucilia cuprina</name>
    <name type="common">Green bottle fly</name>
    <name type="synonym">Australian sheep blowfly</name>
    <dbReference type="NCBI Taxonomy" id="7375"/>
    <lineage>
        <taxon>Eukaryota</taxon>
        <taxon>Metazoa</taxon>
        <taxon>Ecdysozoa</taxon>
        <taxon>Arthropoda</taxon>
        <taxon>Hexapoda</taxon>
        <taxon>Insecta</taxon>
        <taxon>Pterygota</taxon>
        <taxon>Neoptera</taxon>
        <taxon>Endopterygota</taxon>
        <taxon>Diptera</taxon>
        <taxon>Brachycera</taxon>
        <taxon>Muscomorpha</taxon>
        <taxon>Oestroidea</taxon>
        <taxon>Calliphoridae</taxon>
        <taxon>Luciliinae</taxon>
        <taxon>Lucilia</taxon>
    </lineage>
</organism>
<protein>
    <submittedName>
        <fullName evidence="2">Uncharacterized protein</fullName>
    </submittedName>
</protein>
<keyword evidence="3" id="KW-1185">Reference proteome</keyword>
<feature type="chain" id="PRO_5005534748" evidence="1">
    <location>
        <begin position="23"/>
        <end position="338"/>
    </location>
</feature>
<gene>
    <name evidence="2" type="ORF">FF38_11279</name>
</gene>
<dbReference type="OrthoDB" id="8070451at2759"/>